<evidence type="ECO:0000256" key="5">
    <source>
        <dbReference type="ARBA" id="ARBA00023157"/>
    </source>
</evidence>
<dbReference type="CDD" id="cd00110">
    <property type="entry name" value="LamG"/>
    <property type="match status" value="2"/>
</dbReference>
<feature type="signal peptide" evidence="6">
    <location>
        <begin position="1"/>
        <end position="28"/>
    </location>
</feature>
<keyword evidence="4" id="KW-0106">Calcium</keyword>
<feature type="chain" id="PRO_5038057938" evidence="6">
    <location>
        <begin position="29"/>
        <end position="905"/>
    </location>
</feature>
<evidence type="ECO:0000259" key="8">
    <source>
        <dbReference type="SMART" id="SM00560"/>
    </source>
</evidence>
<dbReference type="InterPro" id="IPR051360">
    <property type="entry name" value="Neuronal_Pentraxin_Related"/>
</dbReference>
<dbReference type="InterPro" id="IPR013320">
    <property type="entry name" value="ConA-like_dom_sf"/>
</dbReference>
<reference evidence="9" key="1">
    <citation type="submission" date="2021-01" db="EMBL/GenBank/DDBJ databases">
        <title>Modified the classification status of verrucomicrobia.</title>
        <authorList>
            <person name="Feng X."/>
        </authorList>
    </citation>
    <scope>NUCLEOTIDE SEQUENCE</scope>
    <source>
        <strain evidence="9">JCM 18052</strain>
    </source>
</reference>
<name>A0A934R590_9BACT</name>
<dbReference type="SUPFAM" id="SSF50370">
    <property type="entry name" value="Ricin B-like lectins"/>
    <property type="match status" value="1"/>
</dbReference>
<dbReference type="Gene3D" id="2.60.120.200">
    <property type="match status" value="2"/>
</dbReference>
<keyword evidence="5" id="KW-1015">Disulfide bond</keyword>
<feature type="domain" description="LamG-like jellyroll fold" evidence="8">
    <location>
        <begin position="441"/>
        <end position="577"/>
    </location>
</feature>
<evidence type="ECO:0000256" key="3">
    <source>
        <dbReference type="ARBA" id="ARBA00022729"/>
    </source>
</evidence>
<keyword evidence="3 6" id="KW-0732">Signal</keyword>
<comment type="caution">
    <text evidence="9">The sequence shown here is derived from an EMBL/GenBank/DDBJ whole genome shotgun (WGS) entry which is preliminary data.</text>
</comment>
<dbReference type="PANTHER" id="PTHR19277:SF125">
    <property type="entry name" value="B6"/>
    <property type="match status" value="1"/>
</dbReference>
<organism evidence="9 10">
    <name type="scientific">Luteolibacter yonseiensis</name>
    <dbReference type="NCBI Taxonomy" id="1144680"/>
    <lineage>
        <taxon>Bacteria</taxon>
        <taxon>Pseudomonadati</taxon>
        <taxon>Verrucomicrobiota</taxon>
        <taxon>Verrucomicrobiia</taxon>
        <taxon>Verrucomicrobiales</taxon>
        <taxon>Verrucomicrobiaceae</taxon>
        <taxon>Luteolibacter</taxon>
    </lineage>
</organism>
<dbReference type="AlphaFoldDB" id="A0A934R590"/>
<evidence type="ECO:0000313" key="9">
    <source>
        <dbReference type="EMBL" id="MBK1815500.1"/>
    </source>
</evidence>
<sequence>MTPPCRIVSTFFKVAPLLWLGSVAPSQALSYTIGYVFEDNAAKRAEITAVMNEAVAIYNAQTNIDVNINVAWHPGVPTAEASYNGELKFGGSISTQVALHEIAHYLGSGTTWQWENQFDGGGIWTGAATRNLIKLYDGPGAELRRSGVHYYPYGFNYGSEDNPVARLRLPRLIQAMRFDMGFQDGDGDGMSDEWERYKTGSTAQPAAGDMDGDGISNYDEWWTESDPARACPVRNGRTYVLRSRLSQKVMEAADATAGANVRQNPLSGSDLQKWTATYVGGGYWKFLNAASGKALEVAAYSTAAGGNIITWNDTGGTNQQWRILHYGGIYSKLFNRNSSNMIIDVEGGPNATGNGTNISQYYDDINALNQEWVFDEVAPPEPQGTLMAQFKLDGSARDVSGRGLHGTVSGGVSYSTGRVDAQAATFNGTNGSIEFPAPVDTNFTLACWVKTSATAGTGQWYQGMGLIDGEVGGVAKDFGLALVGNKAAFGVGNADITITSTVAINDNVWHHVLATLDTGSGAMKLYVDGSLQASGNGPTGARTAPGKMRLGSIGGVTGFLNGSLDEVRIYNRILGPAEITHLATVGQAVVAHYPLDGNAGDSSPFNNPGTSTAITYVPGKIGSQAAQFDGTGSFIRIPATASGDFTLSWWMKTTATGATGQWYAGKSIIDSEIPGAAADWGVALVGNKVGFGIGNPDKTILSTTAVNDGLWHHVTATRVSATGAMKLYVDGQLQASDTGPTGPRNAAGGIRLGSTLYGGAFFAGAIDDLKIFNHPITTPGDIWRNLHFQDPVNSGAAADLADPDHDGIPNLVERGLALDPTVPNAASALPVMVKDGEFLRLTYTRSLAATDLQCQAFWSSDLTTWSGIGINDQPISTQSTYQIREASIPLGNLDPARGFMRIQVK</sequence>
<evidence type="ECO:0000259" key="7">
    <source>
        <dbReference type="SMART" id="SM00458"/>
    </source>
</evidence>
<dbReference type="SUPFAM" id="SSF49899">
    <property type="entry name" value="Concanavalin A-like lectins/glucanases"/>
    <property type="match status" value="2"/>
</dbReference>
<dbReference type="InterPro" id="IPR006558">
    <property type="entry name" value="LamG-like"/>
</dbReference>
<dbReference type="Proteomes" id="UP000600139">
    <property type="component" value="Unassembled WGS sequence"/>
</dbReference>
<evidence type="ECO:0000313" key="10">
    <source>
        <dbReference type="Proteomes" id="UP000600139"/>
    </source>
</evidence>
<keyword evidence="2" id="KW-0479">Metal-binding</keyword>
<dbReference type="SMART" id="SM00458">
    <property type="entry name" value="RICIN"/>
    <property type="match status" value="1"/>
</dbReference>
<comment type="cofactor">
    <cofactor evidence="1">
        <name>Ca(2+)</name>
        <dbReference type="ChEBI" id="CHEBI:29108"/>
    </cofactor>
</comment>
<dbReference type="PROSITE" id="PS50231">
    <property type="entry name" value="RICIN_B_LECTIN"/>
    <property type="match status" value="1"/>
</dbReference>
<dbReference type="InterPro" id="IPR000772">
    <property type="entry name" value="Ricin_B_lectin"/>
</dbReference>
<dbReference type="Pfam" id="PF14200">
    <property type="entry name" value="RicinB_lectin_2"/>
    <property type="match status" value="1"/>
</dbReference>
<keyword evidence="10" id="KW-1185">Reference proteome</keyword>
<gene>
    <name evidence="9" type="ORF">JIN84_07735</name>
</gene>
<evidence type="ECO:0000256" key="6">
    <source>
        <dbReference type="SAM" id="SignalP"/>
    </source>
</evidence>
<accession>A0A934R590</accession>
<proteinExistence type="predicted"/>
<dbReference type="CDD" id="cd00161">
    <property type="entry name" value="beta-trefoil_Ricin-like"/>
    <property type="match status" value="1"/>
</dbReference>
<dbReference type="SMART" id="SM00560">
    <property type="entry name" value="LamGL"/>
    <property type="match status" value="2"/>
</dbReference>
<feature type="domain" description="Ricin B lectin" evidence="7">
    <location>
        <begin position="237"/>
        <end position="375"/>
    </location>
</feature>
<feature type="domain" description="LamG-like jellyroll fold" evidence="8">
    <location>
        <begin position="643"/>
        <end position="779"/>
    </location>
</feature>
<dbReference type="EMBL" id="JAENIK010000009">
    <property type="protein sequence ID" value="MBK1815500.1"/>
    <property type="molecule type" value="Genomic_DNA"/>
</dbReference>
<evidence type="ECO:0000256" key="4">
    <source>
        <dbReference type="ARBA" id="ARBA00022837"/>
    </source>
</evidence>
<protein>
    <submittedName>
        <fullName evidence="9">RICIN domain-containing protein</fullName>
    </submittedName>
</protein>
<dbReference type="InterPro" id="IPR001791">
    <property type="entry name" value="Laminin_G"/>
</dbReference>
<dbReference type="RefSeq" id="WP_200350464.1">
    <property type="nucleotide sequence ID" value="NZ_BAABHZ010000008.1"/>
</dbReference>
<dbReference type="GO" id="GO:0046872">
    <property type="term" value="F:metal ion binding"/>
    <property type="evidence" value="ECO:0007669"/>
    <property type="project" value="UniProtKB-KW"/>
</dbReference>
<dbReference type="PANTHER" id="PTHR19277">
    <property type="entry name" value="PENTRAXIN"/>
    <property type="match status" value="1"/>
</dbReference>
<evidence type="ECO:0000256" key="1">
    <source>
        <dbReference type="ARBA" id="ARBA00001913"/>
    </source>
</evidence>
<evidence type="ECO:0000256" key="2">
    <source>
        <dbReference type="ARBA" id="ARBA00022723"/>
    </source>
</evidence>
<dbReference type="Gene3D" id="2.80.10.50">
    <property type="match status" value="2"/>
</dbReference>
<dbReference type="InterPro" id="IPR035992">
    <property type="entry name" value="Ricin_B-like_lectins"/>
</dbReference>
<dbReference type="Pfam" id="PF13385">
    <property type="entry name" value="Laminin_G_3"/>
    <property type="match status" value="2"/>
</dbReference>